<dbReference type="Pfam" id="PF16183">
    <property type="entry name" value="Kinesin_assoc"/>
    <property type="match status" value="1"/>
</dbReference>
<dbReference type="GO" id="GO:0016192">
    <property type="term" value="P:vesicle-mediated transport"/>
    <property type="evidence" value="ECO:0007669"/>
    <property type="project" value="UniProtKB-ARBA"/>
</dbReference>
<name>A0A1B0CG12_LUTLO</name>
<dbReference type="EnsemblMetazoa" id="LLOJ003313-RA">
    <property type="protein sequence ID" value="LLOJ003313-PA"/>
    <property type="gene ID" value="LLOJ003313"/>
</dbReference>
<dbReference type="Pfam" id="PF12423">
    <property type="entry name" value="KIF1B"/>
    <property type="match status" value="1"/>
</dbReference>
<dbReference type="Gene3D" id="6.10.250.2520">
    <property type="match status" value="1"/>
</dbReference>
<dbReference type="FunFam" id="2.60.200.20:FF:000001">
    <property type="entry name" value="Kinesin family member 1B"/>
    <property type="match status" value="1"/>
</dbReference>
<dbReference type="SUPFAM" id="SSF50729">
    <property type="entry name" value="PH domain-like"/>
    <property type="match status" value="2"/>
</dbReference>
<dbReference type="GO" id="GO:0005874">
    <property type="term" value="C:microtubule"/>
    <property type="evidence" value="ECO:0007669"/>
    <property type="project" value="UniProtKB-KW"/>
</dbReference>
<dbReference type="EMBL" id="AJWK01010637">
    <property type="status" value="NOT_ANNOTATED_CDS"/>
    <property type="molecule type" value="Genomic_DNA"/>
</dbReference>
<dbReference type="SMART" id="SM00129">
    <property type="entry name" value="KISc"/>
    <property type="match status" value="1"/>
</dbReference>
<dbReference type="CDD" id="cd01365">
    <property type="entry name" value="KISc_KIF1A_KIF1B"/>
    <property type="match status" value="1"/>
</dbReference>
<keyword evidence="9 12" id="KW-0505">Motor protein</keyword>
<evidence type="ECO:0000256" key="8">
    <source>
        <dbReference type="ARBA" id="ARBA00023054"/>
    </source>
</evidence>
<dbReference type="InterPro" id="IPR049780">
    <property type="entry name" value="PH_KIFIA_KIFIB"/>
</dbReference>
<dbReference type="EMBL" id="AJWK01010638">
    <property type="status" value="NOT_ANNOTATED_CDS"/>
    <property type="molecule type" value="Genomic_DNA"/>
</dbReference>
<dbReference type="InterPro" id="IPR022140">
    <property type="entry name" value="Kinesin-like_KIF1-typ"/>
</dbReference>
<dbReference type="InterPro" id="IPR036961">
    <property type="entry name" value="Kinesin_motor_dom_sf"/>
</dbReference>
<dbReference type="CDD" id="cd01233">
    <property type="entry name" value="PH_KIFIA_KIFIB"/>
    <property type="match status" value="2"/>
</dbReference>
<feature type="coiled-coil region" evidence="13">
    <location>
        <begin position="627"/>
        <end position="676"/>
    </location>
</feature>
<feature type="binding site" evidence="12">
    <location>
        <begin position="109"/>
        <end position="116"/>
    </location>
    <ligand>
        <name>ATP</name>
        <dbReference type="ChEBI" id="CHEBI:30616"/>
    </ligand>
</feature>
<dbReference type="GO" id="GO:1904115">
    <property type="term" value="C:axon cytoplasm"/>
    <property type="evidence" value="ECO:0007669"/>
    <property type="project" value="GOC"/>
</dbReference>
<dbReference type="Gene3D" id="3.40.850.10">
    <property type="entry name" value="Kinesin motor domain"/>
    <property type="match status" value="1"/>
</dbReference>
<dbReference type="PROSITE" id="PS50003">
    <property type="entry name" value="PH_DOMAIN"/>
    <property type="match status" value="2"/>
</dbReference>
<comment type="subunit">
    <text evidence="2">Monomer.</text>
</comment>
<evidence type="ECO:0000259" key="16">
    <source>
        <dbReference type="PROSITE" id="PS50067"/>
    </source>
</evidence>
<keyword evidence="5" id="KW-0493">Microtubule</keyword>
<dbReference type="EMBL" id="AJWK01010636">
    <property type="status" value="NOT_ANNOTATED_CDS"/>
    <property type="molecule type" value="Genomic_DNA"/>
</dbReference>
<dbReference type="GO" id="GO:0008582">
    <property type="term" value="P:regulation of synaptic assembly at neuromuscular junction"/>
    <property type="evidence" value="ECO:0007669"/>
    <property type="project" value="UniProtKB-ARBA"/>
</dbReference>
<feature type="coiled-coil region" evidence="13">
    <location>
        <begin position="352"/>
        <end position="379"/>
    </location>
</feature>
<dbReference type="GO" id="GO:0051960">
    <property type="term" value="P:regulation of nervous system development"/>
    <property type="evidence" value="ECO:0007669"/>
    <property type="project" value="UniProtKB-ARBA"/>
</dbReference>
<keyword evidence="18" id="KW-1185">Reference proteome</keyword>
<evidence type="ECO:0000256" key="2">
    <source>
        <dbReference type="ARBA" id="ARBA00011245"/>
    </source>
</evidence>
<dbReference type="GO" id="GO:0098793">
    <property type="term" value="C:presynapse"/>
    <property type="evidence" value="ECO:0007669"/>
    <property type="project" value="UniProtKB-ARBA"/>
</dbReference>
<evidence type="ECO:0000256" key="9">
    <source>
        <dbReference type="ARBA" id="ARBA00023175"/>
    </source>
</evidence>
<dbReference type="InterPro" id="IPR022164">
    <property type="entry name" value="Kinesin-like"/>
</dbReference>
<dbReference type="Pfam" id="PF00169">
    <property type="entry name" value="PH"/>
    <property type="match status" value="2"/>
</dbReference>
<dbReference type="Pfam" id="PF00225">
    <property type="entry name" value="Kinesin"/>
    <property type="match status" value="1"/>
</dbReference>
<feature type="domain" description="PH" evidence="15">
    <location>
        <begin position="2112"/>
        <end position="2210"/>
    </location>
</feature>
<evidence type="ECO:0000256" key="4">
    <source>
        <dbReference type="ARBA" id="ARBA00022490"/>
    </source>
</evidence>
<dbReference type="GO" id="GO:0030425">
    <property type="term" value="C:dendrite"/>
    <property type="evidence" value="ECO:0007669"/>
    <property type="project" value="UniProtKB-ARBA"/>
</dbReference>
<sequence length="2237" mass="251984">MRLRDSKEEYFTMSSVKVAVRVRPFNTREITRESKCIIEMSGATTCIVNPKVPPGSNDSVKRFNFDYSYWSHDPNDPDFTTQSMVYGDIGEEMLQHSFDGYNVCIFAYGQTGAGKSYTMMGRQEVEGQEGIIPMVEVSYMEIYCERVRDLLNPKNKGNLRVREHPLLGPYVEDLSKLAVTDYQDIHDLIDEGNKARTVAATNMNETSSRSHAVFTIFFTQRRHDVTTDLITEKVSKISLVDLAGSERADSTGAKGTRLKEGANINKSLTTLGKVISALAEMASKSKKSKKADFIPYRDSVLTWLLRENLGGNSKTAMIAAISPADINYDETLSTLRYADRAKQIVCKAVVNEDANAKLIRELKEEIQKLRELLRAEGIEVQEGPDGKVVCEKRDPNKDEINTKSESIIKNIPTSPNKGRTRTGSTTEMAVDQLQASEKLIAELNETWEEKLKRTEQIRLQREAVFAEMGVAVKEDGNTVGVFSPKMTPHLVNLNEDPTLSECLLYYIKDGITRLGTAEANLPQDIQLSGPYILKEHVMFENRNGVVTLVPHKDALVYLNGRKLIEPEVLTTGSRVILGKNHVFRFTHPEQAREIREKAVTETPGSGETVDWNFAQCELLEKQGIDLKAEMEKRLIALEEQFKREKLQADQEFEEQRKSYEARIDALQKQVEEQSMTMSMYSSYTPEDFHPEEDIFVNPLFESCWSAREAGLAAWAFRKWRIHQFTSLRDDLWGNAIFLKEANAISVELKKKVQFQFTLLTDTLYSPLPPELAANSGSLGAITSGQGSGGNEDEFGGNPAPRTIVAVEVTDMKNGATHYWTLEKLRCRLELMRQIYNAESPPMVGSGVETPTNGMMVCKSIGQMVMSPDEMPLESGEQQELLQCLTAACANASRLSLANLLPSRQRLELMREMYHNEAELSPTSPDYNVESLTGGDPFYDRFPWFRMVGRSFVYLSNLLYPVPLVHKVAIVNERGDVRGYLRVAVQPVMDEESIDVSNGVKQSARILFDEEHKPKYRSLVQERDERFIEGQECGKVEEVEIEDADSGRGDSSVSSEVHEATEEPGEHLQIGKDFTFRVTVLQATGIAAEYADIFCQFNFLHRHEEAFSTEPVKNSGSGSPLGFYHVQNVTVPVTKSFIEYLKTQPIMFKIFGHYQNHPLHKDAKQECQTRPPPRRMLPPSIPISQPVRSPKFGPLPCPPSSTVLAKHDILVWFEICELAPNGEYVPSVVEHSDDLACRGLFLLHQGIQRRIRITIVHEPTPELKWKDIRELVVGRIRNTPESGDEMDDDSCVLSLGLFPGEVLDVPGDDRSFFRFEAAWDSSLHNSTLLNRVTQADLSMIIYGRDARTGPRSLKHLFSGQYRNPEANRLSGVYELSLRRASEAGSPGVQRRQRRVLDTSSTYVRGEENLHGWRPRGDSLIFDHQWELEKLTRLEEVGRVRHLLMLRERLGMDTNPNPTTKTEKDVCNLAARAGASPVHMVIPPSPQTPIKDQQALMPEREYTQKEQELLNKCIHLIQGRIGMKSEQESTIGQIDASPGDEGCADMTASYISGNSIERIRITIVHEPTPELKWKDIRELVVGRIRNTPESGDEMDDDSCVLSLGLFPGEVLDVPGDDRSFFRFEAAWDSSLHNSTLLNHLSMIIYGRDARTGPRSLKHLFSGQYRNPEANRLSGVYELSLRRASEAGSPGVQRRQRRVLDTSSTYVRGEENLHGWRPRGDSLIFDHQWELEKLTRLEEVGRVRHLLMLRERLGMDTNPNPTTKTEKDVCNLAARAGASPVHMVIPPSPQTPIKDQQALMPEREYTQKEQELLNKLCSPERVEVPNGWEAPAPAPQPALPLRLYVPDLEEIRVSPVVARKGYLNVLEHGGSGWKKRWVTVRRPYVFIFRSEKDPVERAVLNLGTAQVECSEDQAAMVKIPNTFSVVTKHRGYLLQTLGDKEVHDWLYAINPLLAGQIRHLLMLRERLGMDTNPNPTTKTEKDVCNLAARAGASPVHMVIPPSPQTPIKDQQALMPEREYTQKEQELLNKCIHLIQGRIGMKSEQESTIGQIDASPGDEGCADMTASYISGNSIELCSPERVEVPNGWEAPAPAPQPALPLRLYVPDLEEIRVSPVVARKGYLNVLEHGGSGWKKRWVTVRRPYVFIFRSEKDPVERAVLNLGTAQVECSEDQAAMVKIPNTFSVVTKHRGYLLQTLGDKEVHDWLYAINPLLAGQIRSRLARRNVEASAQGVTSSQHSSK</sequence>
<dbReference type="InterPro" id="IPR019821">
    <property type="entry name" value="Kinesin_motor_CS"/>
</dbReference>
<feature type="compositionally biased region" description="Basic and acidic residues" evidence="14">
    <location>
        <begin position="1055"/>
        <end position="1065"/>
    </location>
</feature>
<dbReference type="GO" id="GO:0008017">
    <property type="term" value="F:microtubule binding"/>
    <property type="evidence" value="ECO:0007669"/>
    <property type="project" value="InterPro"/>
</dbReference>
<dbReference type="Gene3D" id="2.60.200.20">
    <property type="match status" value="1"/>
</dbReference>
<feature type="domain" description="PH" evidence="15">
    <location>
        <begin position="1853"/>
        <end position="1951"/>
    </location>
</feature>
<dbReference type="PROSITE" id="PS00411">
    <property type="entry name" value="KINESIN_MOTOR_1"/>
    <property type="match status" value="1"/>
</dbReference>
<evidence type="ECO:0000256" key="6">
    <source>
        <dbReference type="ARBA" id="ARBA00022741"/>
    </source>
</evidence>
<dbReference type="GO" id="GO:0051222">
    <property type="term" value="P:positive regulation of protein transport"/>
    <property type="evidence" value="ECO:0007669"/>
    <property type="project" value="UniProtKB-ARBA"/>
</dbReference>
<evidence type="ECO:0000256" key="7">
    <source>
        <dbReference type="ARBA" id="ARBA00022840"/>
    </source>
</evidence>
<evidence type="ECO:0000259" key="15">
    <source>
        <dbReference type="PROSITE" id="PS50003"/>
    </source>
</evidence>
<organism evidence="17 18">
    <name type="scientific">Lutzomyia longipalpis</name>
    <name type="common">Sand fly</name>
    <dbReference type="NCBI Taxonomy" id="7200"/>
    <lineage>
        <taxon>Eukaryota</taxon>
        <taxon>Metazoa</taxon>
        <taxon>Ecdysozoa</taxon>
        <taxon>Arthropoda</taxon>
        <taxon>Hexapoda</taxon>
        <taxon>Insecta</taxon>
        <taxon>Pterygota</taxon>
        <taxon>Neoptera</taxon>
        <taxon>Endopterygota</taxon>
        <taxon>Diptera</taxon>
        <taxon>Nematocera</taxon>
        <taxon>Psychodoidea</taxon>
        <taxon>Psychodidae</taxon>
        <taxon>Lutzomyia</taxon>
        <taxon>Lutzomyia</taxon>
    </lineage>
</organism>
<reference evidence="17" key="1">
    <citation type="submission" date="2020-05" db="UniProtKB">
        <authorList>
            <consortium name="EnsemblMetazoa"/>
        </authorList>
    </citation>
    <scope>IDENTIFICATION</scope>
    <source>
        <strain evidence="17">Jacobina</strain>
    </source>
</reference>
<dbReference type="GO" id="GO:0003777">
    <property type="term" value="F:microtubule motor activity"/>
    <property type="evidence" value="ECO:0007669"/>
    <property type="project" value="InterPro"/>
</dbReference>
<dbReference type="PROSITE" id="PS50067">
    <property type="entry name" value="KINESIN_MOTOR_2"/>
    <property type="match status" value="1"/>
</dbReference>
<comment type="similarity">
    <text evidence="12">Belongs to the TRAFAC class myosin-kinesin ATPase superfamily. Kinesin family.</text>
</comment>
<accession>A0A1B0CG12</accession>
<dbReference type="InterPro" id="IPR001752">
    <property type="entry name" value="Kinesin_motor_dom"/>
</dbReference>
<evidence type="ECO:0000256" key="14">
    <source>
        <dbReference type="SAM" id="MobiDB-lite"/>
    </source>
</evidence>
<dbReference type="SMART" id="SM00233">
    <property type="entry name" value="PH"/>
    <property type="match status" value="2"/>
</dbReference>
<dbReference type="Gene3D" id="2.30.29.30">
    <property type="entry name" value="Pleckstrin-homology domain (PH domain)/Phosphotyrosine-binding domain (PTB)"/>
    <property type="match status" value="2"/>
</dbReference>
<dbReference type="FunFam" id="3.40.850.10:FF:000004">
    <property type="entry name" value="Kinesin-like protein isoform 2"/>
    <property type="match status" value="1"/>
</dbReference>
<keyword evidence="4" id="KW-0963">Cytoplasm</keyword>
<dbReference type="GO" id="GO:0010975">
    <property type="term" value="P:regulation of neuron projection development"/>
    <property type="evidence" value="ECO:0007669"/>
    <property type="project" value="UniProtKB-ARBA"/>
</dbReference>
<dbReference type="InterPro" id="IPR032405">
    <property type="entry name" value="Kinesin_assoc"/>
</dbReference>
<dbReference type="GO" id="GO:0021700">
    <property type="term" value="P:developmental maturation"/>
    <property type="evidence" value="ECO:0007669"/>
    <property type="project" value="UniProtKB-ARBA"/>
</dbReference>
<dbReference type="InterPro" id="IPR011993">
    <property type="entry name" value="PH-like_dom_sf"/>
</dbReference>
<evidence type="ECO:0000256" key="1">
    <source>
        <dbReference type="ARBA" id="ARBA00004245"/>
    </source>
</evidence>
<feature type="region of interest" description="Disordered" evidence="14">
    <location>
        <begin position="1039"/>
        <end position="1065"/>
    </location>
</feature>
<keyword evidence="6 12" id="KW-0547">Nucleotide-binding</keyword>
<evidence type="ECO:0000313" key="18">
    <source>
        <dbReference type="Proteomes" id="UP000092461"/>
    </source>
</evidence>
<dbReference type="InterPro" id="IPR027417">
    <property type="entry name" value="P-loop_NTPase"/>
</dbReference>
<dbReference type="Pfam" id="PF12473">
    <property type="entry name" value="DUF3694"/>
    <property type="match status" value="2"/>
</dbReference>
<proteinExistence type="inferred from homology"/>
<evidence type="ECO:0000256" key="11">
    <source>
        <dbReference type="ARBA" id="ARBA00056070"/>
    </source>
</evidence>
<keyword evidence="10" id="KW-0206">Cytoskeleton</keyword>
<dbReference type="PRINTS" id="PR00380">
    <property type="entry name" value="KINESINHEAVY"/>
</dbReference>
<dbReference type="GO" id="GO:0005524">
    <property type="term" value="F:ATP binding"/>
    <property type="evidence" value="ECO:0007669"/>
    <property type="project" value="UniProtKB-UniRule"/>
</dbReference>
<dbReference type="SUPFAM" id="SSF52540">
    <property type="entry name" value="P-loop containing nucleoside triphosphate hydrolases"/>
    <property type="match status" value="1"/>
</dbReference>
<comment type="subcellular location">
    <subcellularLocation>
        <location evidence="1">Cytoplasm</location>
        <location evidence="1">Cytoskeleton</location>
    </subcellularLocation>
</comment>
<dbReference type="Pfam" id="PF00498">
    <property type="entry name" value="FHA"/>
    <property type="match status" value="1"/>
</dbReference>
<dbReference type="EMBL" id="AJWK01010639">
    <property type="status" value="NOT_ANNOTATED_CDS"/>
    <property type="molecule type" value="Genomic_DNA"/>
</dbReference>
<dbReference type="GO" id="GO:0040012">
    <property type="term" value="P:regulation of locomotion"/>
    <property type="evidence" value="ECO:0007669"/>
    <property type="project" value="UniProtKB-ARBA"/>
</dbReference>
<evidence type="ECO:0000256" key="12">
    <source>
        <dbReference type="PROSITE-ProRule" id="PRU00283"/>
    </source>
</evidence>
<evidence type="ECO:0000256" key="13">
    <source>
        <dbReference type="SAM" id="Coils"/>
    </source>
</evidence>
<dbReference type="PANTHER" id="PTHR47117:SF10">
    <property type="entry name" value="KINESIN-LIKE PROTEIN KIF1B"/>
    <property type="match status" value="1"/>
</dbReference>
<evidence type="ECO:0000313" key="17">
    <source>
        <dbReference type="EnsemblMetazoa" id="LLOJ003313-PA"/>
    </source>
</evidence>
<dbReference type="SUPFAM" id="SSF49879">
    <property type="entry name" value="SMAD/FHA domain"/>
    <property type="match status" value="1"/>
</dbReference>
<dbReference type="InterPro" id="IPR001849">
    <property type="entry name" value="PH_domain"/>
</dbReference>
<dbReference type="Proteomes" id="UP000092461">
    <property type="component" value="Unassembled WGS sequence"/>
</dbReference>
<dbReference type="FunFam" id="2.30.29.30:FF:000204">
    <property type="entry name" value="kinesin-like protein unc-104 isoform X6"/>
    <property type="match status" value="2"/>
</dbReference>
<comment type="function">
    <text evidence="11">Required for presynaptic maturation, has a role in axonal transport of dense-core vesicles carrying synaptic vesicle precursors, components required for the morphological transformation of axonal growth cones to mature boutons.</text>
</comment>
<evidence type="ECO:0000256" key="10">
    <source>
        <dbReference type="ARBA" id="ARBA00023212"/>
    </source>
</evidence>
<dbReference type="PANTHER" id="PTHR47117">
    <property type="entry name" value="STAR-RELATED LIPID TRANSFER PROTEIN 9"/>
    <property type="match status" value="1"/>
</dbReference>
<keyword evidence="8 13" id="KW-0175">Coiled coil</keyword>
<evidence type="ECO:0000256" key="5">
    <source>
        <dbReference type="ARBA" id="ARBA00022701"/>
    </source>
</evidence>
<feature type="domain" description="Kinesin motor" evidence="16">
    <location>
        <begin position="15"/>
        <end position="344"/>
    </location>
</feature>
<dbReference type="VEuPathDB" id="VectorBase:LLONM1_009357"/>
<dbReference type="GO" id="GO:0048490">
    <property type="term" value="P:anterograde synaptic vesicle transport"/>
    <property type="evidence" value="ECO:0007669"/>
    <property type="project" value="UniProtKB-ARBA"/>
</dbReference>
<dbReference type="InterPro" id="IPR000253">
    <property type="entry name" value="FHA_dom"/>
</dbReference>
<dbReference type="VEuPathDB" id="VectorBase:LLOJ003313"/>
<evidence type="ECO:0000256" key="3">
    <source>
        <dbReference type="ARBA" id="ARBA00020751"/>
    </source>
</evidence>
<dbReference type="InterPro" id="IPR008984">
    <property type="entry name" value="SMAD_FHA_dom_sf"/>
</dbReference>
<keyword evidence="7 12" id="KW-0067">ATP-binding</keyword>
<dbReference type="CDD" id="cd22705">
    <property type="entry name" value="FHA_KIF1"/>
    <property type="match status" value="1"/>
</dbReference>
<protein>
    <recommendedName>
        <fullName evidence="3">Kinesin-like protein unc-104</fullName>
    </recommendedName>
</protein>